<dbReference type="Proteomes" id="UP001162992">
    <property type="component" value="Chromosome 1"/>
</dbReference>
<reference evidence="2" key="1">
    <citation type="journal article" date="2024" name="Proc. Natl. Acad. Sci. U.S.A.">
        <title>Extraordinary preservation of gene collinearity over three hundred million years revealed in homosporous lycophytes.</title>
        <authorList>
            <person name="Li C."/>
            <person name="Wickell D."/>
            <person name="Kuo L.Y."/>
            <person name="Chen X."/>
            <person name="Nie B."/>
            <person name="Liao X."/>
            <person name="Peng D."/>
            <person name="Ji J."/>
            <person name="Jenkins J."/>
            <person name="Williams M."/>
            <person name="Shu S."/>
            <person name="Plott C."/>
            <person name="Barry K."/>
            <person name="Rajasekar S."/>
            <person name="Grimwood J."/>
            <person name="Han X."/>
            <person name="Sun S."/>
            <person name="Hou Z."/>
            <person name="He W."/>
            <person name="Dai G."/>
            <person name="Sun C."/>
            <person name="Schmutz J."/>
            <person name="Leebens-Mack J.H."/>
            <person name="Li F.W."/>
            <person name="Wang L."/>
        </authorList>
    </citation>
    <scope>NUCLEOTIDE SEQUENCE [LARGE SCALE GENOMIC DNA]</scope>
    <source>
        <strain evidence="2">cv. PW_Plant_1</strain>
    </source>
</reference>
<sequence>MITRTNLAEQLRDYQIRSANHWASLSFFSSTSNVSSRAEVVKAALWLSVFVILTASAFVSLYFGYIWPSVFLSSQAVVLFFCLRYMRLNKLSKRRQRRLLP</sequence>
<gene>
    <name evidence="1" type="ORF">O6H91_01G042500</name>
</gene>
<keyword evidence="2" id="KW-1185">Reference proteome</keyword>
<protein>
    <submittedName>
        <fullName evidence="1">Uncharacterized protein</fullName>
    </submittedName>
</protein>
<evidence type="ECO:0000313" key="1">
    <source>
        <dbReference type="EMBL" id="KAJ7568657.1"/>
    </source>
</evidence>
<name>A0ACC2EQ92_DIPCM</name>
<proteinExistence type="predicted"/>
<comment type="caution">
    <text evidence="1">The sequence shown here is derived from an EMBL/GenBank/DDBJ whole genome shotgun (WGS) entry which is preliminary data.</text>
</comment>
<accession>A0ACC2EQ92</accession>
<organism evidence="1 2">
    <name type="scientific">Diphasiastrum complanatum</name>
    <name type="common">Issler's clubmoss</name>
    <name type="synonym">Lycopodium complanatum</name>
    <dbReference type="NCBI Taxonomy" id="34168"/>
    <lineage>
        <taxon>Eukaryota</taxon>
        <taxon>Viridiplantae</taxon>
        <taxon>Streptophyta</taxon>
        <taxon>Embryophyta</taxon>
        <taxon>Tracheophyta</taxon>
        <taxon>Lycopodiopsida</taxon>
        <taxon>Lycopodiales</taxon>
        <taxon>Lycopodiaceae</taxon>
        <taxon>Lycopodioideae</taxon>
        <taxon>Diphasiastrum</taxon>
    </lineage>
</organism>
<dbReference type="EMBL" id="CM055092">
    <property type="protein sequence ID" value="KAJ7568657.1"/>
    <property type="molecule type" value="Genomic_DNA"/>
</dbReference>
<evidence type="ECO:0000313" key="2">
    <source>
        <dbReference type="Proteomes" id="UP001162992"/>
    </source>
</evidence>